<evidence type="ECO:0000256" key="12">
    <source>
        <dbReference type="ARBA" id="ARBA00023180"/>
    </source>
</evidence>
<dbReference type="InterPro" id="IPR000719">
    <property type="entry name" value="Prot_kinase_dom"/>
</dbReference>
<keyword evidence="5 15" id="KW-0812">Transmembrane</keyword>
<dbReference type="Pfam" id="PF13947">
    <property type="entry name" value="GUB_WAK_bind"/>
    <property type="match status" value="1"/>
</dbReference>
<feature type="transmembrane region" description="Helical" evidence="15">
    <location>
        <begin position="267"/>
        <end position="286"/>
    </location>
</feature>
<dbReference type="InterPro" id="IPR045874">
    <property type="entry name" value="LRK10/LRL21-25-like"/>
</dbReference>
<reference evidence="18" key="1">
    <citation type="submission" date="2019-09" db="EMBL/GenBank/DDBJ databases">
        <title>Draft genome information of white flower Hibiscus syriacus.</title>
        <authorList>
            <person name="Kim Y.-M."/>
        </authorList>
    </citation>
    <scope>NUCLEOTIDE SEQUENCE [LARGE SCALE GENOMIC DNA]</scope>
    <source>
        <strain evidence="18">YM2019G1</strain>
    </source>
</reference>
<evidence type="ECO:0000256" key="7">
    <source>
        <dbReference type="ARBA" id="ARBA00022741"/>
    </source>
</evidence>
<evidence type="ECO:0000256" key="8">
    <source>
        <dbReference type="ARBA" id="ARBA00022777"/>
    </source>
</evidence>
<dbReference type="GO" id="GO:0016020">
    <property type="term" value="C:membrane"/>
    <property type="evidence" value="ECO:0007669"/>
    <property type="project" value="UniProtKB-SubCell"/>
</dbReference>
<keyword evidence="3" id="KW-0723">Serine/threonine-protein kinase</keyword>
<keyword evidence="8" id="KW-0418">Kinase</keyword>
<organism evidence="18 19">
    <name type="scientific">Hibiscus syriacus</name>
    <name type="common">Rose of Sharon</name>
    <dbReference type="NCBI Taxonomy" id="106335"/>
    <lineage>
        <taxon>Eukaryota</taxon>
        <taxon>Viridiplantae</taxon>
        <taxon>Streptophyta</taxon>
        <taxon>Embryophyta</taxon>
        <taxon>Tracheophyta</taxon>
        <taxon>Spermatophyta</taxon>
        <taxon>Magnoliopsida</taxon>
        <taxon>eudicotyledons</taxon>
        <taxon>Gunneridae</taxon>
        <taxon>Pentapetalae</taxon>
        <taxon>rosids</taxon>
        <taxon>malvids</taxon>
        <taxon>Malvales</taxon>
        <taxon>Malvaceae</taxon>
        <taxon>Malvoideae</taxon>
        <taxon>Hibiscus</taxon>
    </lineage>
</organism>
<evidence type="ECO:0000256" key="16">
    <source>
        <dbReference type="SAM" id="SignalP"/>
    </source>
</evidence>
<evidence type="ECO:0000313" key="19">
    <source>
        <dbReference type="Proteomes" id="UP000436088"/>
    </source>
</evidence>
<dbReference type="Proteomes" id="UP000436088">
    <property type="component" value="Unassembled WGS sequence"/>
</dbReference>
<evidence type="ECO:0000256" key="2">
    <source>
        <dbReference type="ARBA" id="ARBA00012513"/>
    </source>
</evidence>
<dbReference type="InterPro" id="IPR008271">
    <property type="entry name" value="Ser/Thr_kinase_AS"/>
</dbReference>
<evidence type="ECO:0000256" key="3">
    <source>
        <dbReference type="ARBA" id="ARBA00022527"/>
    </source>
</evidence>
<dbReference type="InterPro" id="IPR032872">
    <property type="entry name" value="WAK_assoc_C"/>
</dbReference>
<sequence length="630" mass="70886">MRPEISPPSLQLLTFIVFFTVFPATHSRHQPPSYSDCQSSFECGNLKEISYPFWGNEQSHCGRQGFELQCQTKQYPVINMEGQSFIVLEIEQNNQWMKLARSDIWNGICPLLNTELNHSPFSFHGTGTRNISMFGGCPMESSIAEDARNVSCKTKNGSIDTNYLAWESFTDPENQCDLQITVPVLITAYNQVVDGTLTPKEALDEGFLADYHFDEEEFCKSCKKSHGKCVPADINSTQVLCICYDKPEIPPCSTHDRGYKQFQGSRFLGYGFASGVIFSCLVLVGYKTMILVSRMIKTKTMNALNVETYIRKYGSLAPKRYQCSDIKKITNSFLEKLGEGGFCSVYKGKLEDGRLVAVKVLKTDVSKGNGEEFLNEVISISRTSHVNIVSLIGYCYTTDKQALLFEFMPNGSLEKFIHNESISTAGRLAWDKLLGIAIGIARGLEYLHRGCSTRILHLDIKPHNVLLDENFCPKISDFGLSKLCPKGSVISMSGARGTFRYIAPELFSREFGRVSHKADVYSFGMMVLEIVGGRKNINESADDSSEIYYPHWVYDRLRKDNSLGLHGVITSRDNEISKKMIIIGLWCIQTYPVHRPSMNEVLFMLEGSLDALKIPPKPFIYTPSRTPLDL</sequence>
<evidence type="ECO:0000256" key="5">
    <source>
        <dbReference type="ARBA" id="ARBA00022692"/>
    </source>
</evidence>
<dbReference type="Pfam" id="PF00069">
    <property type="entry name" value="Pkinase"/>
    <property type="match status" value="1"/>
</dbReference>
<dbReference type="SMART" id="SM00220">
    <property type="entry name" value="S_TKc"/>
    <property type="match status" value="1"/>
</dbReference>
<dbReference type="PANTHER" id="PTHR27009">
    <property type="entry name" value="RUST RESISTANCE KINASE LR10-RELATED"/>
    <property type="match status" value="1"/>
</dbReference>
<keyword evidence="4" id="KW-0808">Transferase</keyword>
<feature type="domain" description="Protein kinase" evidence="17">
    <location>
        <begin position="331"/>
        <end position="620"/>
    </location>
</feature>
<dbReference type="FunFam" id="1.10.510.10:FF:000590">
    <property type="entry name" value="PR5-like receptor kinase"/>
    <property type="match status" value="1"/>
</dbReference>
<name>A0A6A2XKR8_HIBSY</name>
<keyword evidence="12" id="KW-0325">Glycoprotein</keyword>
<dbReference type="InterPro" id="IPR025287">
    <property type="entry name" value="WAK_GUB"/>
</dbReference>
<evidence type="ECO:0000256" key="11">
    <source>
        <dbReference type="ARBA" id="ARBA00023136"/>
    </source>
</evidence>
<dbReference type="PROSITE" id="PS00108">
    <property type="entry name" value="PROTEIN_KINASE_ST"/>
    <property type="match status" value="1"/>
</dbReference>
<evidence type="ECO:0000256" key="10">
    <source>
        <dbReference type="ARBA" id="ARBA00022989"/>
    </source>
</evidence>
<evidence type="ECO:0000256" key="13">
    <source>
        <dbReference type="ARBA" id="ARBA00047899"/>
    </source>
</evidence>
<evidence type="ECO:0000256" key="14">
    <source>
        <dbReference type="ARBA" id="ARBA00048679"/>
    </source>
</evidence>
<dbReference type="Gene3D" id="1.10.510.10">
    <property type="entry name" value="Transferase(Phosphotransferase) domain 1"/>
    <property type="match status" value="1"/>
</dbReference>
<feature type="chain" id="PRO_5025645838" description="non-specific serine/threonine protein kinase" evidence="16">
    <location>
        <begin position="28"/>
        <end position="630"/>
    </location>
</feature>
<comment type="catalytic activity">
    <reaction evidence="14">
        <text>L-seryl-[protein] + ATP = O-phospho-L-seryl-[protein] + ADP + H(+)</text>
        <dbReference type="Rhea" id="RHEA:17989"/>
        <dbReference type="Rhea" id="RHEA-COMP:9863"/>
        <dbReference type="Rhea" id="RHEA-COMP:11604"/>
        <dbReference type="ChEBI" id="CHEBI:15378"/>
        <dbReference type="ChEBI" id="CHEBI:29999"/>
        <dbReference type="ChEBI" id="CHEBI:30616"/>
        <dbReference type="ChEBI" id="CHEBI:83421"/>
        <dbReference type="ChEBI" id="CHEBI:456216"/>
        <dbReference type="EC" id="2.7.11.1"/>
    </reaction>
</comment>
<evidence type="ECO:0000256" key="9">
    <source>
        <dbReference type="ARBA" id="ARBA00022840"/>
    </source>
</evidence>
<evidence type="ECO:0000256" key="15">
    <source>
        <dbReference type="SAM" id="Phobius"/>
    </source>
</evidence>
<dbReference type="EC" id="2.7.11.1" evidence="2"/>
<evidence type="ECO:0000259" key="17">
    <source>
        <dbReference type="PROSITE" id="PS50011"/>
    </source>
</evidence>
<dbReference type="GO" id="GO:0030247">
    <property type="term" value="F:polysaccharide binding"/>
    <property type="evidence" value="ECO:0007669"/>
    <property type="project" value="InterPro"/>
</dbReference>
<keyword evidence="9" id="KW-0067">ATP-binding</keyword>
<dbReference type="EMBL" id="VEPZ02001387">
    <property type="protein sequence ID" value="KAE8676128.1"/>
    <property type="molecule type" value="Genomic_DNA"/>
</dbReference>
<dbReference type="InterPro" id="IPR011009">
    <property type="entry name" value="Kinase-like_dom_sf"/>
</dbReference>
<dbReference type="SUPFAM" id="SSF56112">
    <property type="entry name" value="Protein kinase-like (PK-like)"/>
    <property type="match status" value="1"/>
</dbReference>
<accession>A0A6A2XKR8</accession>
<feature type="signal peptide" evidence="16">
    <location>
        <begin position="1"/>
        <end position="27"/>
    </location>
</feature>
<keyword evidence="10 15" id="KW-1133">Transmembrane helix</keyword>
<dbReference type="Gene3D" id="3.30.200.20">
    <property type="entry name" value="Phosphorylase Kinase, domain 1"/>
    <property type="match status" value="1"/>
</dbReference>
<evidence type="ECO:0000256" key="6">
    <source>
        <dbReference type="ARBA" id="ARBA00022729"/>
    </source>
</evidence>
<dbReference type="AlphaFoldDB" id="A0A6A2XKR8"/>
<dbReference type="Pfam" id="PF14380">
    <property type="entry name" value="WAK_assoc"/>
    <property type="match status" value="1"/>
</dbReference>
<keyword evidence="11 15" id="KW-0472">Membrane</keyword>
<dbReference type="GO" id="GO:0005524">
    <property type="term" value="F:ATP binding"/>
    <property type="evidence" value="ECO:0007669"/>
    <property type="project" value="UniProtKB-KW"/>
</dbReference>
<protein>
    <recommendedName>
        <fullName evidence="2">non-specific serine/threonine protein kinase</fullName>
        <ecNumber evidence="2">2.7.11.1</ecNumber>
    </recommendedName>
</protein>
<gene>
    <name evidence="18" type="ORF">F3Y22_tig00111621pilonHSYRG00023</name>
</gene>
<evidence type="ECO:0000313" key="18">
    <source>
        <dbReference type="EMBL" id="KAE8676128.1"/>
    </source>
</evidence>
<evidence type="ECO:0000256" key="1">
    <source>
        <dbReference type="ARBA" id="ARBA00004479"/>
    </source>
</evidence>
<dbReference type="GO" id="GO:0004674">
    <property type="term" value="F:protein serine/threonine kinase activity"/>
    <property type="evidence" value="ECO:0007669"/>
    <property type="project" value="UniProtKB-KW"/>
</dbReference>
<comment type="caution">
    <text evidence="18">The sequence shown here is derived from an EMBL/GenBank/DDBJ whole genome shotgun (WGS) entry which is preliminary data.</text>
</comment>
<proteinExistence type="predicted"/>
<dbReference type="PROSITE" id="PS50011">
    <property type="entry name" value="PROTEIN_KINASE_DOM"/>
    <property type="match status" value="1"/>
</dbReference>
<keyword evidence="19" id="KW-1185">Reference proteome</keyword>
<keyword evidence="6 16" id="KW-0732">Signal</keyword>
<evidence type="ECO:0000256" key="4">
    <source>
        <dbReference type="ARBA" id="ARBA00022679"/>
    </source>
</evidence>
<comment type="catalytic activity">
    <reaction evidence="13">
        <text>L-threonyl-[protein] + ATP = O-phospho-L-threonyl-[protein] + ADP + H(+)</text>
        <dbReference type="Rhea" id="RHEA:46608"/>
        <dbReference type="Rhea" id="RHEA-COMP:11060"/>
        <dbReference type="Rhea" id="RHEA-COMP:11605"/>
        <dbReference type="ChEBI" id="CHEBI:15378"/>
        <dbReference type="ChEBI" id="CHEBI:30013"/>
        <dbReference type="ChEBI" id="CHEBI:30616"/>
        <dbReference type="ChEBI" id="CHEBI:61977"/>
        <dbReference type="ChEBI" id="CHEBI:456216"/>
        <dbReference type="EC" id="2.7.11.1"/>
    </reaction>
</comment>
<comment type="subcellular location">
    <subcellularLocation>
        <location evidence="1">Membrane</location>
        <topology evidence="1">Single-pass type I membrane protein</topology>
    </subcellularLocation>
</comment>
<keyword evidence="7" id="KW-0547">Nucleotide-binding</keyword>